<reference evidence="2" key="1">
    <citation type="submission" date="2021-03" db="EMBL/GenBank/DDBJ databases">
        <authorList>
            <person name="Wang G."/>
        </authorList>
    </citation>
    <scope>NUCLEOTIDE SEQUENCE</scope>
    <source>
        <strain evidence="2">KCTC 12899</strain>
    </source>
</reference>
<sequence>MEPLEDTLVYQGGEIPLQAPSEETHVYTHAQKTRLLILVIFLSYLVVFSYFTSYVVQKLSEPDSLPPFLWIAGDPNVTYWFYFAVFGAGFLIAFGIFMYFLYSVVDIWGLEVWVNQQEVRVVNTLTGPYFRRFTGVGRLSMEDIVRLRPTTTATFVLGKSGVIRFTPVDQVETLIQTIIMHAQDVTIDD</sequence>
<keyword evidence="1" id="KW-1133">Transmembrane helix</keyword>
<evidence type="ECO:0000313" key="2">
    <source>
        <dbReference type="EMBL" id="MBO1320201.1"/>
    </source>
</evidence>
<dbReference type="EMBL" id="JAFREP010000016">
    <property type="protein sequence ID" value="MBO1320201.1"/>
    <property type="molecule type" value="Genomic_DNA"/>
</dbReference>
<dbReference type="AlphaFoldDB" id="A0A8J7QH08"/>
<feature type="transmembrane region" description="Helical" evidence="1">
    <location>
        <begin position="35"/>
        <end position="57"/>
    </location>
</feature>
<protein>
    <submittedName>
        <fullName evidence="2">Uncharacterized protein</fullName>
    </submittedName>
</protein>
<keyword evidence="1" id="KW-0812">Transmembrane</keyword>
<comment type="caution">
    <text evidence="2">The sequence shown here is derived from an EMBL/GenBank/DDBJ whole genome shotgun (WGS) entry which is preliminary data.</text>
</comment>
<dbReference type="Proteomes" id="UP000664417">
    <property type="component" value="Unassembled WGS sequence"/>
</dbReference>
<feature type="transmembrane region" description="Helical" evidence="1">
    <location>
        <begin position="77"/>
        <end position="102"/>
    </location>
</feature>
<accession>A0A8J7QH08</accession>
<proteinExistence type="predicted"/>
<gene>
    <name evidence="2" type="ORF">J3U88_17130</name>
</gene>
<dbReference type="RefSeq" id="WP_207860155.1">
    <property type="nucleotide sequence ID" value="NZ_JAFREP010000016.1"/>
</dbReference>
<keyword evidence="3" id="KW-1185">Reference proteome</keyword>
<keyword evidence="1" id="KW-0472">Membrane</keyword>
<evidence type="ECO:0000313" key="3">
    <source>
        <dbReference type="Proteomes" id="UP000664417"/>
    </source>
</evidence>
<name>A0A8J7QH08_9BACT</name>
<organism evidence="2 3">
    <name type="scientific">Acanthopleuribacter pedis</name>
    <dbReference type="NCBI Taxonomy" id="442870"/>
    <lineage>
        <taxon>Bacteria</taxon>
        <taxon>Pseudomonadati</taxon>
        <taxon>Acidobacteriota</taxon>
        <taxon>Holophagae</taxon>
        <taxon>Acanthopleuribacterales</taxon>
        <taxon>Acanthopleuribacteraceae</taxon>
        <taxon>Acanthopleuribacter</taxon>
    </lineage>
</organism>
<evidence type="ECO:0000256" key="1">
    <source>
        <dbReference type="SAM" id="Phobius"/>
    </source>
</evidence>